<gene>
    <name evidence="1" type="ORF">H5410_026416</name>
</gene>
<accession>A0A9J5Z0N2</accession>
<proteinExistence type="predicted"/>
<evidence type="ECO:0000313" key="2">
    <source>
        <dbReference type="Proteomes" id="UP000824120"/>
    </source>
</evidence>
<dbReference type="EMBL" id="JACXVP010000005">
    <property type="protein sequence ID" value="KAG5604924.1"/>
    <property type="molecule type" value="Genomic_DNA"/>
</dbReference>
<dbReference type="AlphaFoldDB" id="A0A9J5Z0N2"/>
<dbReference type="Proteomes" id="UP000824120">
    <property type="component" value="Chromosome 5"/>
</dbReference>
<organism evidence="1 2">
    <name type="scientific">Solanum commersonii</name>
    <name type="common">Commerson's wild potato</name>
    <name type="synonym">Commerson's nightshade</name>
    <dbReference type="NCBI Taxonomy" id="4109"/>
    <lineage>
        <taxon>Eukaryota</taxon>
        <taxon>Viridiplantae</taxon>
        <taxon>Streptophyta</taxon>
        <taxon>Embryophyta</taxon>
        <taxon>Tracheophyta</taxon>
        <taxon>Spermatophyta</taxon>
        <taxon>Magnoliopsida</taxon>
        <taxon>eudicotyledons</taxon>
        <taxon>Gunneridae</taxon>
        <taxon>Pentapetalae</taxon>
        <taxon>asterids</taxon>
        <taxon>lamiids</taxon>
        <taxon>Solanales</taxon>
        <taxon>Solanaceae</taxon>
        <taxon>Solanoideae</taxon>
        <taxon>Solaneae</taxon>
        <taxon>Solanum</taxon>
    </lineage>
</organism>
<evidence type="ECO:0000313" key="1">
    <source>
        <dbReference type="EMBL" id="KAG5604924.1"/>
    </source>
</evidence>
<name>A0A9J5Z0N2_SOLCO</name>
<keyword evidence="2" id="KW-1185">Reference proteome</keyword>
<sequence length="74" mass="8607">YLDFEGKHGHYIAKTLTEKIKSAVKWSSQCVAEHFCEAVLHHPIIQDAKMMKKIVERESNRVEDTLQIILQKIT</sequence>
<protein>
    <submittedName>
        <fullName evidence="1">Uncharacterized protein</fullName>
    </submittedName>
</protein>
<feature type="non-terminal residue" evidence="1">
    <location>
        <position position="1"/>
    </location>
</feature>
<comment type="caution">
    <text evidence="1">The sequence shown here is derived from an EMBL/GenBank/DDBJ whole genome shotgun (WGS) entry which is preliminary data.</text>
</comment>
<reference evidence="1 2" key="1">
    <citation type="submission" date="2020-09" db="EMBL/GenBank/DDBJ databases">
        <title>De no assembly of potato wild relative species, Solanum commersonii.</title>
        <authorList>
            <person name="Cho K."/>
        </authorList>
    </citation>
    <scope>NUCLEOTIDE SEQUENCE [LARGE SCALE GENOMIC DNA]</scope>
    <source>
        <strain evidence="1">LZ3.2</strain>
        <tissue evidence="1">Leaf</tissue>
    </source>
</reference>